<dbReference type="InterPro" id="IPR000843">
    <property type="entry name" value="HTH_LacI"/>
</dbReference>
<accession>A0ABS6EMZ9</accession>
<organism evidence="2 3">
    <name type="scientific">Butyricicoccus intestinisimiae</name>
    <dbReference type="NCBI Taxonomy" id="2841509"/>
    <lineage>
        <taxon>Bacteria</taxon>
        <taxon>Bacillati</taxon>
        <taxon>Bacillota</taxon>
        <taxon>Clostridia</taxon>
        <taxon>Eubacteriales</taxon>
        <taxon>Butyricicoccaceae</taxon>
        <taxon>Butyricicoccus</taxon>
    </lineage>
</organism>
<dbReference type="PROSITE" id="PS50932">
    <property type="entry name" value="HTH_LACI_2"/>
    <property type="match status" value="1"/>
</dbReference>
<reference evidence="2 3" key="1">
    <citation type="submission" date="2021-06" db="EMBL/GenBank/DDBJ databases">
        <authorList>
            <person name="Sun Q."/>
            <person name="Li D."/>
        </authorList>
    </citation>
    <scope>NUCLEOTIDE SEQUENCE [LARGE SCALE GENOMIC DNA]</scope>
    <source>
        <strain evidence="2 3">MSJd-7</strain>
    </source>
</reference>
<name>A0ABS6EMZ9_9FIRM</name>
<dbReference type="GO" id="GO:0003677">
    <property type="term" value="F:DNA binding"/>
    <property type="evidence" value="ECO:0007669"/>
    <property type="project" value="UniProtKB-KW"/>
</dbReference>
<proteinExistence type="predicted"/>
<dbReference type="CDD" id="cd06307">
    <property type="entry name" value="PBP1_sugar_binding"/>
    <property type="match status" value="1"/>
</dbReference>
<evidence type="ECO:0000313" key="2">
    <source>
        <dbReference type="EMBL" id="MBU5489068.1"/>
    </source>
</evidence>
<comment type="caution">
    <text evidence="2">The sequence shown here is derived from an EMBL/GenBank/DDBJ whole genome shotgun (WGS) entry which is preliminary data.</text>
</comment>
<keyword evidence="3" id="KW-1185">Reference proteome</keyword>
<dbReference type="InterPro" id="IPR025997">
    <property type="entry name" value="SBP_2_dom"/>
</dbReference>
<feature type="domain" description="HTH lacI-type" evidence="1">
    <location>
        <begin position="2"/>
        <end position="56"/>
    </location>
</feature>
<dbReference type="PANTHER" id="PTHR30146:SF152">
    <property type="entry name" value="TRANSCRIPTIONAL REGULATORY PROTEIN"/>
    <property type="match status" value="1"/>
</dbReference>
<dbReference type="Pfam" id="PF13407">
    <property type="entry name" value="Peripla_BP_4"/>
    <property type="match status" value="1"/>
</dbReference>
<dbReference type="EMBL" id="JAHLQI010000001">
    <property type="protein sequence ID" value="MBU5489068.1"/>
    <property type="molecule type" value="Genomic_DNA"/>
</dbReference>
<dbReference type="SMART" id="SM00354">
    <property type="entry name" value="HTH_LACI"/>
    <property type="match status" value="1"/>
</dbReference>
<dbReference type="Pfam" id="PF00356">
    <property type="entry name" value="LacI"/>
    <property type="match status" value="1"/>
</dbReference>
<evidence type="ECO:0000313" key="3">
    <source>
        <dbReference type="Proteomes" id="UP000783588"/>
    </source>
</evidence>
<gene>
    <name evidence="2" type="ORF">KQI75_00245</name>
</gene>
<dbReference type="CDD" id="cd01392">
    <property type="entry name" value="HTH_LacI"/>
    <property type="match status" value="1"/>
</dbReference>
<sequence length="343" mass="37710">MVTMQQIADACGVSRGTVDRALHNKPGIRPEVADRVREKARDMGYISSRLMPSLLNTWKIGVVLHSAASDFVKELAHLFEQFPNSSLLPVKIILRTMDGVDIQHQLALIDELVEIEHIDALALMPLANSLIREKINQISEKNGIPVVTLNTDIGDANRLAYIGPDDIAAGRSAAALMGMLTGGRGHILPILGQQSGHYADSQRLTGFLEEMSANYPDIEILHPECCFLDGELAKRITCRAIQADPELNGIFVSSMGRRGVAKALQETGTAGKIHVIIHDITPSNLSLVRQGIVDFVIGQDIETQGTRPIQILYEYLSNHQMPEQRIQLTDISIKFRCNIPSEA</sequence>
<dbReference type="PANTHER" id="PTHR30146">
    <property type="entry name" value="LACI-RELATED TRANSCRIPTIONAL REPRESSOR"/>
    <property type="match status" value="1"/>
</dbReference>
<dbReference type="Proteomes" id="UP000783588">
    <property type="component" value="Unassembled WGS sequence"/>
</dbReference>
<protein>
    <submittedName>
        <fullName evidence="2">LacI family DNA-binding transcriptional regulator</fullName>
    </submittedName>
</protein>
<keyword evidence="2" id="KW-0238">DNA-binding</keyword>
<dbReference type="RefSeq" id="WP_216468686.1">
    <property type="nucleotide sequence ID" value="NZ_JAHLQI010000001.1"/>
</dbReference>
<evidence type="ECO:0000259" key="1">
    <source>
        <dbReference type="PROSITE" id="PS50932"/>
    </source>
</evidence>